<feature type="compositionally biased region" description="Polar residues" evidence="3">
    <location>
        <begin position="56"/>
        <end position="65"/>
    </location>
</feature>
<feature type="compositionally biased region" description="Low complexity" evidence="3">
    <location>
        <begin position="1149"/>
        <end position="1159"/>
    </location>
</feature>
<feature type="compositionally biased region" description="Polar residues" evidence="3">
    <location>
        <begin position="283"/>
        <end position="295"/>
    </location>
</feature>
<dbReference type="STRING" id="741276.A0A2S5BFU3"/>
<feature type="compositionally biased region" description="Low complexity" evidence="3">
    <location>
        <begin position="815"/>
        <end position="824"/>
    </location>
</feature>
<feature type="region of interest" description="Disordered" evidence="3">
    <location>
        <begin position="344"/>
        <end position="376"/>
    </location>
</feature>
<dbReference type="InterPro" id="IPR003591">
    <property type="entry name" value="Leu-rich_rpt_typical-subtyp"/>
</dbReference>
<feature type="region of interest" description="Disordered" evidence="3">
    <location>
        <begin position="426"/>
        <end position="451"/>
    </location>
</feature>
<feature type="region of interest" description="Disordered" evidence="3">
    <location>
        <begin position="1149"/>
        <end position="1169"/>
    </location>
</feature>
<dbReference type="SMART" id="SM00369">
    <property type="entry name" value="LRR_TYP"/>
    <property type="match status" value="3"/>
</dbReference>
<evidence type="ECO:0000256" key="3">
    <source>
        <dbReference type="SAM" id="MobiDB-lite"/>
    </source>
</evidence>
<keyword evidence="2" id="KW-0677">Repeat</keyword>
<feature type="compositionally biased region" description="Low complexity" evidence="3">
    <location>
        <begin position="226"/>
        <end position="239"/>
    </location>
</feature>
<dbReference type="InterPro" id="IPR019487">
    <property type="entry name" value="RAM_signalling_pathway_SOG2"/>
</dbReference>
<evidence type="ECO:0000256" key="2">
    <source>
        <dbReference type="ARBA" id="ARBA00022737"/>
    </source>
</evidence>
<dbReference type="Pfam" id="PF10428">
    <property type="entry name" value="SOG2"/>
    <property type="match status" value="1"/>
</dbReference>
<feature type="compositionally biased region" description="Low complexity" evidence="3">
    <location>
        <begin position="349"/>
        <end position="365"/>
    </location>
</feature>
<evidence type="ECO:0000256" key="1">
    <source>
        <dbReference type="ARBA" id="ARBA00022614"/>
    </source>
</evidence>
<evidence type="ECO:0000313" key="5">
    <source>
        <dbReference type="Proteomes" id="UP000237144"/>
    </source>
</evidence>
<dbReference type="GO" id="GO:0005737">
    <property type="term" value="C:cytoplasm"/>
    <property type="evidence" value="ECO:0007669"/>
    <property type="project" value="TreeGrafter"/>
</dbReference>
<feature type="region of interest" description="Disordered" evidence="3">
    <location>
        <begin position="644"/>
        <end position="710"/>
    </location>
</feature>
<gene>
    <name evidence="4" type="ORF">BMF94_1261</name>
</gene>
<reference evidence="4 5" key="1">
    <citation type="journal article" date="2018" name="Front. Microbiol.">
        <title>Prospects for Fungal Bioremediation of Acidic Radioactive Waste Sites: Characterization and Genome Sequence of Rhodotorula taiwanensis MD1149.</title>
        <authorList>
            <person name="Tkavc R."/>
            <person name="Matrosova V.Y."/>
            <person name="Grichenko O.E."/>
            <person name="Gostincar C."/>
            <person name="Volpe R.P."/>
            <person name="Klimenkova P."/>
            <person name="Gaidamakova E.K."/>
            <person name="Zhou C.E."/>
            <person name="Stewart B.J."/>
            <person name="Lyman M.G."/>
            <person name="Malfatti S.A."/>
            <person name="Rubinfeld B."/>
            <person name="Courtot M."/>
            <person name="Singh J."/>
            <person name="Dalgard C.L."/>
            <person name="Hamilton T."/>
            <person name="Frey K.G."/>
            <person name="Gunde-Cimerman N."/>
            <person name="Dugan L."/>
            <person name="Daly M.J."/>
        </authorList>
    </citation>
    <scope>NUCLEOTIDE SEQUENCE [LARGE SCALE GENOMIC DNA]</scope>
    <source>
        <strain evidence="4 5">MD1149</strain>
    </source>
</reference>
<dbReference type="EMBL" id="PJQD01000013">
    <property type="protein sequence ID" value="POY75639.1"/>
    <property type="molecule type" value="Genomic_DNA"/>
</dbReference>
<organism evidence="4 5">
    <name type="scientific">Rhodotorula taiwanensis</name>
    <dbReference type="NCBI Taxonomy" id="741276"/>
    <lineage>
        <taxon>Eukaryota</taxon>
        <taxon>Fungi</taxon>
        <taxon>Dikarya</taxon>
        <taxon>Basidiomycota</taxon>
        <taxon>Pucciniomycotina</taxon>
        <taxon>Microbotryomycetes</taxon>
        <taxon>Sporidiobolales</taxon>
        <taxon>Sporidiobolaceae</taxon>
        <taxon>Rhodotorula</taxon>
    </lineage>
</organism>
<dbReference type="SUPFAM" id="SSF52075">
    <property type="entry name" value="Outer arm dynein light chain 1"/>
    <property type="match status" value="1"/>
</dbReference>
<feature type="compositionally biased region" description="Basic and acidic residues" evidence="3">
    <location>
        <begin position="118"/>
        <end position="127"/>
    </location>
</feature>
<feature type="compositionally biased region" description="Polar residues" evidence="3">
    <location>
        <begin position="189"/>
        <end position="202"/>
    </location>
</feature>
<feature type="region of interest" description="Disordered" evidence="3">
    <location>
        <begin position="1"/>
        <end position="84"/>
    </location>
</feature>
<feature type="compositionally biased region" description="Polar residues" evidence="3">
    <location>
        <begin position="23"/>
        <end position="40"/>
    </location>
</feature>
<feature type="compositionally biased region" description="Basic and acidic residues" evidence="3">
    <location>
        <begin position="864"/>
        <end position="877"/>
    </location>
</feature>
<feature type="compositionally biased region" description="Pro residues" evidence="3">
    <location>
        <begin position="1160"/>
        <end position="1169"/>
    </location>
</feature>
<feature type="region of interest" description="Disordered" evidence="3">
    <location>
        <begin position="795"/>
        <end position="886"/>
    </location>
</feature>
<dbReference type="PANTHER" id="PTHR48051">
    <property type="match status" value="1"/>
</dbReference>
<dbReference type="PROSITE" id="PS51450">
    <property type="entry name" value="LRR"/>
    <property type="match status" value="1"/>
</dbReference>
<dbReference type="InterPro" id="IPR050216">
    <property type="entry name" value="LRR_domain-containing"/>
</dbReference>
<feature type="compositionally biased region" description="Basic and acidic residues" evidence="3">
    <location>
        <begin position="644"/>
        <end position="660"/>
    </location>
</feature>
<feature type="compositionally biased region" description="Low complexity" evidence="3">
    <location>
        <begin position="297"/>
        <end position="325"/>
    </location>
</feature>
<dbReference type="Proteomes" id="UP000237144">
    <property type="component" value="Unassembled WGS sequence"/>
</dbReference>
<feature type="region of interest" description="Disordered" evidence="3">
    <location>
        <begin position="96"/>
        <end position="325"/>
    </location>
</feature>
<feature type="compositionally biased region" description="Basic and acidic residues" evidence="3">
    <location>
        <begin position="693"/>
        <end position="702"/>
    </location>
</feature>
<dbReference type="Gene3D" id="3.80.10.10">
    <property type="entry name" value="Ribonuclease Inhibitor"/>
    <property type="match status" value="1"/>
</dbReference>
<comment type="caution">
    <text evidence="4">The sequence shown here is derived from an EMBL/GenBank/DDBJ whole genome shotgun (WGS) entry which is preliminary data.</text>
</comment>
<feature type="region of interest" description="Disordered" evidence="3">
    <location>
        <begin position="728"/>
        <end position="760"/>
    </location>
</feature>
<feature type="region of interest" description="Disordered" evidence="3">
    <location>
        <begin position="1376"/>
        <end position="1411"/>
    </location>
</feature>
<proteinExistence type="predicted"/>
<dbReference type="PANTHER" id="PTHR48051:SF1">
    <property type="entry name" value="RAS SUPPRESSOR PROTEIN 1"/>
    <property type="match status" value="1"/>
</dbReference>
<keyword evidence="5" id="KW-1185">Reference proteome</keyword>
<dbReference type="InterPro" id="IPR032675">
    <property type="entry name" value="LRR_dom_sf"/>
</dbReference>
<accession>A0A2S5BFU3</accession>
<feature type="compositionally biased region" description="Polar residues" evidence="3">
    <location>
        <begin position="143"/>
        <end position="152"/>
    </location>
</feature>
<feature type="compositionally biased region" description="Low complexity" evidence="3">
    <location>
        <begin position="1380"/>
        <end position="1390"/>
    </location>
</feature>
<dbReference type="OrthoDB" id="1394818at2759"/>
<keyword evidence="1" id="KW-0433">Leucine-rich repeat</keyword>
<feature type="region of interest" description="Disordered" evidence="3">
    <location>
        <begin position="766"/>
        <end position="785"/>
    </location>
</feature>
<dbReference type="SMART" id="SM00364">
    <property type="entry name" value="LRR_BAC"/>
    <property type="match status" value="3"/>
</dbReference>
<protein>
    <submittedName>
        <fullName evidence="4">Uncharacterized protein</fullName>
    </submittedName>
</protein>
<feature type="compositionally biased region" description="Low complexity" evidence="3">
    <location>
        <begin position="733"/>
        <end position="745"/>
    </location>
</feature>
<feature type="compositionally biased region" description="Basic and acidic residues" evidence="3">
    <location>
        <begin position="203"/>
        <end position="212"/>
    </location>
</feature>
<sequence>MAYDSPGSPRFQQLPMRKPYRTENASTSPQVSPTNTTASRFQAALESMPSRHAYHSSISSGTSDEGLSRGINPHDSYMPNGNRMFDALQRELSLKDGLADLASSTRSDDQGAPPPSRFGDDSDRYDTLRSAPRPRRRAGPEEVTSSSFYNGSSHDDLPDLANGQRTTSSDDHDFSASSRSSPAIPLVPSSDSLSESMNGNDTVRTRERRAGERVFPAPLYLRSDRSFSPGSSIGASSSSVAPTLPSTAPLSFQRRPSGSYNLADQNQPAIPNPRDRNWRDAPSNLSSSTRSTVPYQSHRPQQSSTSSTSHVSSLPYSSSPSYEPRAQALSSSLTISTSPSSFTRGAVGSLTPPSSTLPTPQSALPPSGPAAFASAQPLSSDAPISAQALLLHVHSLRSSASPMTQTQSQGMPAKLAGLMQADSLVHQRGRSAEASAVNDVPEEASALGNKPSALAGRGLSASSSSTALARLDTVDLSHKRIAEVPVEVINELKDEVEKLALGYNLLRDLPPHFAQLGNRLKYLNIRVNQLTVFPSVLCEMPSLEILDISRNKLRRLPPIPGTLARLKVFSIAKNRIRRLPVWFTAMTQLKVLKLDHNPLEWPPREVSTFPGAPDGQALTKQEEADEMQRWLPMLMRWMRDNKDRELERERDREMERRRVQPFEYTQVPPGEAAVRTAAAELPETSGSELQSGDGKEATRAGVDEEPATTTLEETLAVSALLDGDAAARHSRGSSLSTAETATSTTRPGLKSKKSLPDLRQSHATILAERRTGTSLEDGPAEPELPARFQPLRPLEEEEPAVEAVPPPVTGHIDAESSASDTTTSRPAGPHGLVRSYSAQPASRSDVGSAPMPPFVRKGTAPLPDEGKADVPPRDHSGPFDAMAPAENERNSGAYFRRQSMLPASSIAKTLPPTLLRHIETVRGILFSLSQVHAALRQFVVYAAQERLAGPVTRLMSTSDASTAALIDALDRFDSLSHRGTPPASIVEEVFATCRQSVDLLRSLVDALQAPLRGLTAAADLRYTRTLLLMLFGAIGEIAQAWAQLNPTPAMRGTEPAAVATVLLQPPTPSASEGMAMRLPEGGVRLTRQRSVTRRHAGSFSVEDVEMGANLPPAIVPPLPPMPGGPLMLDEQAAARETGNYDGTVRARPAFSARRPSRTTTPPPPIAVPPPLAYEAMVQRAFEQPMTPGGIVPVLPANSASGTVESSLPALMPASYHPHRISRPVSTLNADETFIDVADSTISIASDVYGMLLDSFEDPNLSTQYADIGKRRLRELVDLCKAGNETTARLEKSVERVRGDDGRGRLKFTLADARKLGDASFDFVQNVIRSAKLIKAISQDFAFPLQMREAVGQLTLGTREFARLLSHAQTSFRPTQAVDRGTGATGQASMGGSSGGGAVRPPEGLAAREGYP</sequence>
<evidence type="ECO:0000313" key="4">
    <source>
        <dbReference type="EMBL" id="POY75639.1"/>
    </source>
</evidence>
<name>A0A2S5BFU3_9BASI</name>
<dbReference type="InterPro" id="IPR001611">
    <property type="entry name" value="Leu-rich_rpt"/>
</dbReference>
<dbReference type="Pfam" id="PF13855">
    <property type="entry name" value="LRR_8"/>
    <property type="match status" value="1"/>
</dbReference>
<feature type="compositionally biased region" description="Polar residues" evidence="3">
    <location>
        <begin position="240"/>
        <end position="269"/>
    </location>
</feature>